<dbReference type="PIRSF" id="PIRSF006603">
    <property type="entry name" value="DinF"/>
    <property type="match status" value="1"/>
</dbReference>
<evidence type="ECO:0000256" key="6">
    <source>
        <dbReference type="ARBA" id="ARBA00022989"/>
    </source>
</evidence>
<feature type="transmembrane region" description="Helical" evidence="10">
    <location>
        <begin position="319"/>
        <end position="337"/>
    </location>
</feature>
<evidence type="ECO:0000256" key="5">
    <source>
        <dbReference type="ARBA" id="ARBA00022692"/>
    </source>
</evidence>
<dbReference type="EMBL" id="CAJHOE010000006">
    <property type="protein sequence ID" value="CAD7289138.1"/>
    <property type="molecule type" value="Genomic_DNA"/>
</dbReference>
<evidence type="ECO:0000256" key="7">
    <source>
        <dbReference type="ARBA" id="ARBA00023065"/>
    </source>
</evidence>
<accession>A0ABN7K9D5</accession>
<evidence type="ECO:0000256" key="3">
    <source>
        <dbReference type="ARBA" id="ARBA00022449"/>
    </source>
</evidence>
<proteinExistence type="predicted"/>
<feature type="transmembrane region" description="Helical" evidence="10">
    <location>
        <begin position="21"/>
        <end position="43"/>
    </location>
</feature>
<keyword evidence="7" id="KW-0406">Ion transport</keyword>
<feature type="transmembrane region" description="Helical" evidence="10">
    <location>
        <begin position="91"/>
        <end position="112"/>
    </location>
</feature>
<feature type="transmembrane region" description="Helical" evidence="10">
    <location>
        <begin position="167"/>
        <end position="185"/>
    </location>
</feature>
<dbReference type="InterPro" id="IPR048279">
    <property type="entry name" value="MdtK-like"/>
</dbReference>
<feature type="transmembrane region" description="Helical" evidence="10">
    <location>
        <begin position="55"/>
        <end position="79"/>
    </location>
</feature>
<gene>
    <name evidence="11" type="primary">yeeO_2</name>
    <name evidence="11" type="ORF">LMG8286_01669</name>
</gene>
<keyword evidence="12" id="KW-1185">Reference proteome</keyword>
<evidence type="ECO:0000313" key="12">
    <source>
        <dbReference type="Proteomes" id="UP000789359"/>
    </source>
</evidence>
<feature type="transmembrane region" description="Helical" evidence="10">
    <location>
        <begin position="191"/>
        <end position="214"/>
    </location>
</feature>
<dbReference type="CDD" id="cd13137">
    <property type="entry name" value="MATE_NorM_like"/>
    <property type="match status" value="1"/>
</dbReference>
<dbReference type="PANTHER" id="PTHR43298">
    <property type="entry name" value="MULTIDRUG RESISTANCE PROTEIN NORM-RELATED"/>
    <property type="match status" value="1"/>
</dbReference>
<keyword evidence="6 10" id="KW-1133">Transmembrane helix</keyword>
<protein>
    <recommendedName>
        <fullName evidence="9">Multidrug-efflux transporter</fullName>
    </recommendedName>
</protein>
<comment type="caution">
    <text evidence="11">The sequence shown here is derived from an EMBL/GenBank/DDBJ whole genome shotgun (WGS) entry which is preliminary data.</text>
</comment>
<comment type="subcellular location">
    <subcellularLocation>
        <location evidence="1">Cell membrane</location>
        <topology evidence="1">Multi-pass membrane protein</topology>
    </subcellularLocation>
</comment>
<evidence type="ECO:0000256" key="2">
    <source>
        <dbReference type="ARBA" id="ARBA00022448"/>
    </source>
</evidence>
<evidence type="ECO:0000256" key="8">
    <source>
        <dbReference type="ARBA" id="ARBA00023136"/>
    </source>
</evidence>
<feature type="transmembrane region" description="Helical" evidence="10">
    <location>
        <begin position="132"/>
        <end position="155"/>
    </location>
</feature>
<evidence type="ECO:0000256" key="4">
    <source>
        <dbReference type="ARBA" id="ARBA00022475"/>
    </source>
</evidence>
<evidence type="ECO:0000256" key="9">
    <source>
        <dbReference type="ARBA" id="ARBA00031636"/>
    </source>
</evidence>
<evidence type="ECO:0000313" key="11">
    <source>
        <dbReference type="EMBL" id="CAD7289138.1"/>
    </source>
</evidence>
<feature type="transmembrane region" description="Helical" evidence="10">
    <location>
        <begin position="279"/>
        <end position="299"/>
    </location>
</feature>
<dbReference type="Proteomes" id="UP000789359">
    <property type="component" value="Unassembled WGS sequence"/>
</dbReference>
<dbReference type="PANTHER" id="PTHR43298:SF2">
    <property type="entry name" value="FMN_FAD EXPORTER YEEO-RELATED"/>
    <property type="match status" value="1"/>
</dbReference>
<evidence type="ECO:0000256" key="10">
    <source>
        <dbReference type="SAM" id="Phobius"/>
    </source>
</evidence>
<feature type="transmembrane region" description="Helical" evidence="10">
    <location>
        <begin position="357"/>
        <end position="375"/>
    </location>
</feature>
<reference evidence="11 12" key="1">
    <citation type="submission" date="2020-11" db="EMBL/GenBank/DDBJ databases">
        <authorList>
            <person name="Peeters C."/>
        </authorList>
    </citation>
    <scope>NUCLEOTIDE SEQUENCE [LARGE SCALE GENOMIC DNA]</scope>
    <source>
        <strain evidence="11 12">LMG 8286</strain>
    </source>
</reference>
<feature type="transmembrane region" description="Helical" evidence="10">
    <location>
        <begin position="253"/>
        <end position="273"/>
    </location>
</feature>
<keyword evidence="4" id="KW-1003">Cell membrane</keyword>
<dbReference type="Pfam" id="PF01554">
    <property type="entry name" value="MatE"/>
    <property type="match status" value="2"/>
</dbReference>
<keyword evidence="2" id="KW-0813">Transport</keyword>
<dbReference type="NCBIfam" id="TIGR00797">
    <property type="entry name" value="matE"/>
    <property type="match status" value="1"/>
</dbReference>
<evidence type="ECO:0000256" key="1">
    <source>
        <dbReference type="ARBA" id="ARBA00004651"/>
    </source>
</evidence>
<sequence length="448" mass="49814">MQQKSAQLFSNKDIFKLCLPIIIEQFLEHFVGLVASFMAAHVSEDALSSVSLVEFVMALFISVFTAIATGGGVIAGQYLGANDEKNAKNTATQLIWLCFGISLFVMLLMYLFKDAILDILFGRITAEVRQGASIYLLFTAAAVPFIAIYAAAAAIFRAAGNTKLPMFIMLFANFLNLAFAAMAVYVLNFGIFALAICMFLARFLAAVIAIWFLLDDKNKLCIDKSFRYKFNAKIVRKILNIGIPYGFENGMFYLGRILVFSIVALFGTAAIAANSVGGTISIFQVLAGFSIGMGLSVVVSRCVGAGEYEQAKIYAKKGIFIVFCVHIITTFLTFLFLDQILAIYNLSVEAENLARQIVLWHGVVTMLIWPLSFTFPQLFRAAGDSKFAMKVSIVSMFVCRVFLAYVFSVWCGFGMMGTWYAMFVDWVVRAVFFTFRFKNDVWLKFKTV</sequence>
<dbReference type="RefSeq" id="WP_230057409.1">
    <property type="nucleotide sequence ID" value="NZ_CAJHOE010000006.1"/>
</dbReference>
<organism evidence="11 12">
    <name type="scientific">Campylobacter suis</name>
    <dbReference type="NCBI Taxonomy" id="2790657"/>
    <lineage>
        <taxon>Bacteria</taxon>
        <taxon>Pseudomonadati</taxon>
        <taxon>Campylobacterota</taxon>
        <taxon>Epsilonproteobacteria</taxon>
        <taxon>Campylobacterales</taxon>
        <taxon>Campylobacteraceae</taxon>
        <taxon>Campylobacter</taxon>
    </lineage>
</organism>
<keyword evidence="5 10" id="KW-0812">Transmembrane</keyword>
<keyword evidence="8 10" id="KW-0472">Membrane</keyword>
<name>A0ABN7K9D5_9BACT</name>
<dbReference type="InterPro" id="IPR002528">
    <property type="entry name" value="MATE_fam"/>
</dbReference>
<dbReference type="InterPro" id="IPR050222">
    <property type="entry name" value="MATE_MdtK"/>
</dbReference>
<keyword evidence="3" id="KW-0050">Antiport</keyword>